<evidence type="ECO:0000313" key="2">
    <source>
        <dbReference type="Proteomes" id="UP000199759"/>
    </source>
</evidence>
<dbReference type="Proteomes" id="UP000199759">
    <property type="component" value="Unassembled WGS sequence"/>
</dbReference>
<dbReference type="EMBL" id="FNHG01000001">
    <property type="protein sequence ID" value="SDL59635.1"/>
    <property type="molecule type" value="Genomic_DNA"/>
</dbReference>
<dbReference type="AlphaFoldDB" id="A0A1G9LDN2"/>
<name>A0A1G9LDN2_9PROT</name>
<keyword evidence="2" id="KW-1185">Reference proteome</keyword>
<sequence>MSRTAKHNGSLIKSAMLWLTVGVMLASVYGAVLAAAPDPRARNLFADTPPAPMITASNEFVGENADR</sequence>
<organism evidence="1 2">
    <name type="scientific">Maricaulis salignorans</name>
    <dbReference type="NCBI Taxonomy" id="144026"/>
    <lineage>
        <taxon>Bacteria</taxon>
        <taxon>Pseudomonadati</taxon>
        <taxon>Pseudomonadota</taxon>
        <taxon>Alphaproteobacteria</taxon>
        <taxon>Maricaulales</taxon>
        <taxon>Maricaulaceae</taxon>
        <taxon>Maricaulis</taxon>
    </lineage>
</organism>
<dbReference type="RefSeq" id="WP_143023970.1">
    <property type="nucleotide sequence ID" value="NZ_JBLXBE010000013.1"/>
</dbReference>
<protein>
    <submittedName>
        <fullName evidence="1">Uncharacterized protein</fullName>
    </submittedName>
</protein>
<dbReference type="STRING" id="144026.SAMN04488568_1014"/>
<proteinExistence type="predicted"/>
<reference evidence="1 2" key="1">
    <citation type="submission" date="2016-10" db="EMBL/GenBank/DDBJ databases">
        <authorList>
            <person name="de Groot N.N."/>
        </authorList>
    </citation>
    <scope>NUCLEOTIDE SEQUENCE [LARGE SCALE GENOMIC DNA]</scope>
    <source>
        <strain evidence="1 2">DSM 16077</strain>
    </source>
</reference>
<gene>
    <name evidence="1" type="ORF">SAMN04488568_1014</name>
</gene>
<evidence type="ECO:0000313" key="1">
    <source>
        <dbReference type="EMBL" id="SDL59635.1"/>
    </source>
</evidence>
<accession>A0A1G9LDN2</accession>